<dbReference type="AlphaFoldDB" id="A0A409XJK3"/>
<gene>
    <name evidence="1" type="ORF">CVT25_007873</name>
</gene>
<protein>
    <submittedName>
        <fullName evidence="1">Uncharacterized protein</fullName>
    </submittedName>
</protein>
<evidence type="ECO:0000313" key="2">
    <source>
        <dbReference type="Proteomes" id="UP000283269"/>
    </source>
</evidence>
<proteinExistence type="predicted"/>
<name>A0A409XJK3_PSICY</name>
<reference evidence="1 2" key="1">
    <citation type="journal article" date="2018" name="Evol. Lett.">
        <title>Horizontal gene cluster transfer increased hallucinogenic mushroom diversity.</title>
        <authorList>
            <person name="Reynolds H.T."/>
            <person name="Vijayakumar V."/>
            <person name="Gluck-Thaler E."/>
            <person name="Korotkin H.B."/>
            <person name="Matheny P.B."/>
            <person name="Slot J.C."/>
        </authorList>
    </citation>
    <scope>NUCLEOTIDE SEQUENCE [LARGE SCALE GENOMIC DNA]</scope>
    <source>
        <strain evidence="1 2">2631</strain>
    </source>
</reference>
<dbReference type="Proteomes" id="UP000283269">
    <property type="component" value="Unassembled WGS sequence"/>
</dbReference>
<comment type="caution">
    <text evidence="1">The sequence shown here is derived from an EMBL/GenBank/DDBJ whole genome shotgun (WGS) entry which is preliminary data.</text>
</comment>
<dbReference type="InParanoid" id="A0A409XJK3"/>
<evidence type="ECO:0000313" key="1">
    <source>
        <dbReference type="EMBL" id="PPQ90911.1"/>
    </source>
</evidence>
<accession>A0A409XJK3</accession>
<organism evidence="1 2">
    <name type="scientific">Psilocybe cyanescens</name>
    <dbReference type="NCBI Taxonomy" id="93625"/>
    <lineage>
        <taxon>Eukaryota</taxon>
        <taxon>Fungi</taxon>
        <taxon>Dikarya</taxon>
        <taxon>Basidiomycota</taxon>
        <taxon>Agaricomycotina</taxon>
        <taxon>Agaricomycetes</taxon>
        <taxon>Agaricomycetidae</taxon>
        <taxon>Agaricales</taxon>
        <taxon>Agaricineae</taxon>
        <taxon>Strophariaceae</taxon>
        <taxon>Psilocybe</taxon>
    </lineage>
</organism>
<dbReference type="EMBL" id="NHYD01001516">
    <property type="protein sequence ID" value="PPQ90911.1"/>
    <property type="molecule type" value="Genomic_DNA"/>
</dbReference>
<keyword evidence="2" id="KW-1185">Reference proteome</keyword>
<sequence length="181" mass="19653">MTVGPKDRKLGRWSGHELESGEFRQDTVVAVCLADLVRSLSPSFGIVPTSLLAHYASGTLLSWNRDICVSLLGGKMGMGCLAELKATDTVRLRVDDSEAGALVLTRPLSSLLLSSPSVYYFLPFYVQEHPEFMTGVGAPIENEMKKMRNEELSQQRTPIVGSDSAFTSTGDVSILLIVPTC</sequence>